<evidence type="ECO:0000256" key="1">
    <source>
        <dbReference type="SAM" id="MobiDB-lite"/>
    </source>
</evidence>
<dbReference type="EMBL" id="HBEO01009469">
    <property type="protein sequence ID" value="CAD8476995.1"/>
    <property type="molecule type" value="Transcribed_RNA"/>
</dbReference>
<proteinExistence type="predicted"/>
<reference evidence="2" key="1">
    <citation type="submission" date="2021-01" db="EMBL/GenBank/DDBJ databases">
        <authorList>
            <person name="Corre E."/>
            <person name="Pelletier E."/>
            <person name="Niang G."/>
            <person name="Scheremetjew M."/>
            <person name="Finn R."/>
            <person name="Kale V."/>
            <person name="Holt S."/>
            <person name="Cochrane G."/>
            <person name="Meng A."/>
            <person name="Brown T."/>
            <person name="Cohen L."/>
        </authorList>
    </citation>
    <scope>NUCLEOTIDE SEQUENCE</scope>
    <source>
        <strain evidence="2">CCMP325</strain>
    </source>
</reference>
<feature type="compositionally biased region" description="Basic and acidic residues" evidence="1">
    <location>
        <begin position="8"/>
        <end position="17"/>
    </location>
</feature>
<dbReference type="AlphaFoldDB" id="A0A7S0E9E4"/>
<name>A0A7S0E9E4_9CRYP</name>
<feature type="region of interest" description="Disordered" evidence="1">
    <location>
        <begin position="1"/>
        <end position="25"/>
    </location>
</feature>
<evidence type="ECO:0000313" key="2">
    <source>
        <dbReference type="EMBL" id="CAD8476995.1"/>
    </source>
</evidence>
<feature type="compositionally biased region" description="Acidic residues" evidence="1">
    <location>
        <begin position="213"/>
        <end position="223"/>
    </location>
</feature>
<sequence>MAGMIGLGRREPERNSNEEGGSLSAPDGSCGNEACIFGYACLLKDNAEAVLKKCTVGKCRNAFHILCASTIALSGSPNSCGKHRRCRKGETGRSVLDILPDPGADTGHPVLPVADSIQTNVGTHANTRDGNRQAFHTLGSMDRCTNTQKTYAYRICRIVDFFKTQPEYPVLTSAQDNLILPLPFEGIEALFGHLARSGSIARPRKRKVGQEGAVEEAEEEADPSEVAMLFPEGSDVPTVSLSTLQGYKSALKFLYDLRGVPFNEKGLGVHGYSAWHVLRSCGI</sequence>
<organism evidence="2">
    <name type="scientific">Hanusia phi</name>
    <dbReference type="NCBI Taxonomy" id="3032"/>
    <lineage>
        <taxon>Eukaryota</taxon>
        <taxon>Cryptophyceae</taxon>
        <taxon>Pyrenomonadales</taxon>
        <taxon>Geminigeraceae</taxon>
        <taxon>Hanusia</taxon>
    </lineage>
</organism>
<accession>A0A7S0E9E4</accession>
<protein>
    <submittedName>
        <fullName evidence="2">Uncharacterized protein</fullName>
    </submittedName>
</protein>
<gene>
    <name evidence="2" type="ORF">HPHI1048_LOCUS6625</name>
</gene>
<feature type="region of interest" description="Disordered" evidence="1">
    <location>
        <begin position="205"/>
        <end position="224"/>
    </location>
</feature>